<protein>
    <submittedName>
        <fullName evidence="1">Uncharacterized protein</fullName>
    </submittedName>
</protein>
<dbReference type="KEGG" id="abs:AZOBR_p350031"/>
<keyword evidence="1" id="KW-0614">Plasmid</keyword>
<accession>A0A9P1K004</accession>
<evidence type="ECO:0000313" key="2">
    <source>
        <dbReference type="Proteomes" id="UP000007319"/>
    </source>
</evidence>
<evidence type="ECO:0000313" key="1">
    <source>
        <dbReference type="EMBL" id="CCD03015.1"/>
    </source>
</evidence>
<reference evidence="1 2" key="1">
    <citation type="journal article" date="2011" name="PLoS Genet.">
        <title>Azospirillum genomes reveal transition of bacteria from aquatic to terrestrial environments.</title>
        <authorList>
            <person name="Wisniewski-Dye F."/>
            <person name="Borziak K."/>
            <person name="Khalsa-Moyers G."/>
            <person name="Alexandre G."/>
            <person name="Sukharnikov L.O."/>
            <person name="Wuichet K."/>
            <person name="Hurst G.B."/>
            <person name="McDonald W.H."/>
            <person name="Robertson J.S."/>
            <person name="Barbe V."/>
            <person name="Calteau A."/>
            <person name="Rouy Z."/>
            <person name="Mangenot S."/>
            <person name="Prigent-Combaret C."/>
            <person name="Normand P."/>
            <person name="Boyer M."/>
            <person name="Siguier P."/>
            <person name="Dessaux Y."/>
            <person name="Elmerich C."/>
            <person name="Condemine G."/>
            <person name="Krishnen G."/>
            <person name="Kennedy I."/>
            <person name="Paterson A.H."/>
            <person name="Gonzalez V."/>
            <person name="Mavingui P."/>
            <person name="Zhulin I.B."/>
        </authorList>
    </citation>
    <scope>NUCLEOTIDE SEQUENCE [LARGE SCALE GENOMIC DNA]</scope>
    <source>
        <strain evidence="1 2">Sp245</strain>
    </source>
</reference>
<geneLocation type="plasmid" evidence="1 2">
    <name>AZOBR_p3</name>
</geneLocation>
<gene>
    <name evidence="1" type="ORF">AZOBR_p350031</name>
</gene>
<keyword evidence="2" id="KW-1185">Reference proteome</keyword>
<organism evidence="1 2">
    <name type="scientific">Azospirillum baldaniorum</name>
    <dbReference type="NCBI Taxonomy" id="1064539"/>
    <lineage>
        <taxon>Bacteria</taxon>
        <taxon>Pseudomonadati</taxon>
        <taxon>Pseudomonadota</taxon>
        <taxon>Alphaproteobacteria</taxon>
        <taxon>Rhodospirillales</taxon>
        <taxon>Azospirillaceae</taxon>
        <taxon>Azospirillum</taxon>
    </lineage>
</organism>
<proteinExistence type="predicted"/>
<dbReference type="AlphaFoldDB" id="A0A9P1K004"/>
<dbReference type="EMBL" id="HE577330">
    <property type="protein sequence ID" value="CCD03015.1"/>
    <property type="molecule type" value="Genomic_DNA"/>
</dbReference>
<dbReference type="Proteomes" id="UP000007319">
    <property type="component" value="Plasmid AZOBR_p3"/>
</dbReference>
<sequence>MPRLVSAPPDRPGPRRLDVHPDRYRYNLIRLPKLLAAA</sequence>
<name>A0A9P1K004_9PROT</name>